<dbReference type="InterPro" id="IPR013549">
    <property type="entry name" value="DUF1731"/>
</dbReference>
<dbReference type="OrthoDB" id="9801773at2"/>
<dbReference type="Gene3D" id="3.40.50.720">
    <property type="entry name" value="NAD(P)-binding Rossmann-like Domain"/>
    <property type="match status" value="1"/>
</dbReference>
<reference evidence="5" key="1">
    <citation type="submission" date="2016-11" db="EMBL/GenBank/DDBJ databases">
        <authorList>
            <person name="Varghese N."/>
            <person name="Submissions S."/>
        </authorList>
    </citation>
    <scope>NUCLEOTIDE SEQUENCE [LARGE SCALE GENOMIC DNA]</scope>
    <source>
        <strain evidence="5">DSM 45627</strain>
    </source>
</reference>
<dbReference type="InterPro" id="IPR001509">
    <property type="entry name" value="Epimerase_deHydtase"/>
</dbReference>
<evidence type="ECO:0008006" key="6">
    <source>
        <dbReference type="Google" id="ProtNLM"/>
    </source>
</evidence>
<dbReference type="InterPro" id="IPR010099">
    <property type="entry name" value="SDR39U1"/>
</dbReference>
<dbReference type="Pfam" id="PF01370">
    <property type="entry name" value="Epimerase"/>
    <property type="match status" value="1"/>
</dbReference>
<gene>
    <name evidence="4" type="ORF">SAMN05443575_2297</name>
</gene>
<dbReference type="Proteomes" id="UP000186132">
    <property type="component" value="Unassembled WGS sequence"/>
</dbReference>
<dbReference type="PANTHER" id="PTHR11092">
    <property type="entry name" value="SUGAR NUCLEOTIDE EPIMERASE RELATED"/>
    <property type="match status" value="1"/>
</dbReference>
<evidence type="ECO:0000259" key="2">
    <source>
        <dbReference type="Pfam" id="PF01370"/>
    </source>
</evidence>
<evidence type="ECO:0000313" key="5">
    <source>
        <dbReference type="Proteomes" id="UP000186132"/>
    </source>
</evidence>
<keyword evidence="5" id="KW-1185">Reference proteome</keyword>
<comment type="similarity">
    <text evidence="1">Belongs to the NAD(P)-dependent epimerase/dehydratase family. SDR39U1 subfamily.</text>
</comment>
<dbReference type="PANTHER" id="PTHR11092:SF0">
    <property type="entry name" value="EPIMERASE FAMILY PROTEIN SDR39U1"/>
    <property type="match status" value="1"/>
</dbReference>
<protein>
    <recommendedName>
        <fullName evidence="6">TIGR01777 family protein</fullName>
    </recommendedName>
</protein>
<evidence type="ECO:0000256" key="1">
    <source>
        <dbReference type="ARBA" id="ARBA00009353"/>
    </source>
</evidence>
<feature type="domain" description="NAD-dependent epimerase/dehydratase" evidence="2">
    <location>
        <begin position="3"/>
        <end position="215"/>
    </location>
</feature>
<accession>A0A1M5KYJ2</accession>
<dbReference type="STRING" id="1206085.SAMN05443575_2297"/>
<dbReference type="NCBIfam" id="TIGR01777">
    <property type="entry name" value="yfcH"/>
    <property type="match status" value="1"/>
</dbReference>
<dbReference type="InterPro" id="IPR036291">
    <property type="entry name" value="NAD(P)-bd_dom_sf"/>
</dbReference>
<dbReference type="RefSeq" id="WP_073390269.1">
    <property type="nucleotide sequence ID" value="NZ_FQVU01000003.1"/>
</dbReference>
<dbReference type="SUPFAM" id="SSF51735">
    <property type="entry name" value="NAD(P)-binding Rossmann-fold domains"/>
    <property type="match status" value="1"/>
</dbReference>
<proteinExistence type="inferred from homology"/>
<dbReference type="AlphaFoldDB" id="A0A1M5KYJ2"/>
<sequence>MKVVLAGASGLIGPALAASLGRDGHEVVRLVRRTPSGPGDVAWDPSAGELDPRVLADADAVVCLSGVGVGDKRWNEAYKQQIVASRVDSVATIARAMVASGTAATLVGASAVGYYGDTGAREVDETAPAGDTFLAGVCQLWEDAAAPAAEAELRVVHLRTGLVLARGAGLLRQLGLVVKAGLGGRLGDGRQYMPWISLTDEIAAIRYLLDHDVSGPVNLTAPTPVTNAEFTRTLGRVLHRPTPWLVPGFAARLALGEFAENVLTGQNAVPAALLAAGYRFTHTDLEVALHDELNR</sequence>
<dbReference type="Pfam" id="PF08338">
    <property type="entry name" value="DUF1731"/>
    <property type="match status" value="1"/>
</dbReference>
<name>A0A1M5KYJ2_9ACTN</name>
<organism evidence="4 5">
    <name type="scientific">Jatrophihabitans endophyticus</name>
    <dbReference type="NCBI Taxonomy" id="1206085"/>
    <lineage>
        <taxon>Bacteria</taxon>
        <taxon>Bacillati</taxon>
        <taxon>Actinomycetota</taxon>
        <taxon>Actinomycetes</taxon>
        <taxon>Jatrophihabitantales</taxon>
        <taxon>Jatrophihabitantaceae</taxon>
        <taxon>Jatrophihabitans</taxon>
    </lineage>
</organism>
<dbReference type="EMBL" id="FQVU01000003">
    <property type="protein sequence ID" value="SHG57785.1"/>
    <property type="molecule type" value="Genomic_DNA"/>
</dbReference>
<evidence type="ECO:0000259" key="3">
    <source>
        <dbReference type="Pfam" id="PF08338"/>
    </source>
</evidence>
<feature type="domain" description="DUF1731" evidence="3">
    <location>
        <begin position="246"/>
        <end position="291"/>
    </location>
</feature>
<evidence type="ECO:0000313" key="4">
    <source>
        <dbReference type="EMBL" id="SHG57785.1"/>
    </source>
</evidence>